<dbReference type="Proteomes" id="UP000268658">
    <property type="component" value="Chromosome"/>
</dbReference>
<keyword evidence="10" id="KW-0413">Isomerase</keyword>
<evidence type="ECO:0000256" key="5">
    <source>
        <dbReference type="ARBA" id="ARBA00022801"/>
    </source>
</evidence>
<evidence type="ECO:0000256" key="1">
    <source>
        <dbReference type="ARBA" id="ARBA00009922"/>
    </source>
</evidence>
<dbReference type="GO" id="GO:0005829">
    <property type="term" value="C:cytosol"/>
    <property type="evidence" value="ECO:0007669"/>
    <property type="project" value="TreeGrafter"/>
</dbReference>
<dbReference type="AlphaFoldDB" id="A0A3S4X944"/>
<evidence type="ECO:0000256" key="11">
    <source>
        <dbReference type="ARBA" id="ARBA00034617"/>
    </source>
</evidence>
<feature type="region of interest" description="Disordered" evidence="14">
    <location>
        <begin position="854"/>
        <end position="919"/>
    </location>
</feature>
<protein>
    <recommendedName>
        <fullName evidence="12">DNA 3'-5' helicase</fullName>
        <ecNumber evidence="12">5.6.2.4</ecNumber>
    </recommendedName>
</protein>
<dbReference type="InterPro" id="IPR027417">
    <property type="entry name" value="P-loop_NTPase"/>
</dbReference>
<dbReference type="Pfam" id="PF13361">
    <property type="entry name" value="UvrD_C"/>
    <property type="match status" value="1"/>
</dbReference>
<evidence type="ECO:0000313" key="16">
    <source>
        <dbReference type="Proteomes" id="UP000268658"/>
    </source>
</evidence>
<dbReference type="SUPFAM" id="SSF52540">
    <property type="entry name" value="P-loop containing nucleoside triphosphate hydrolases"/>
    <property type="match status" value="1"/>
</dbReference>
<dbReference type="GO" id="GO:0005524">
    <property type="term" value="F:ATP binding"/>
    <property type="evidence" value="ECO:0007669"/>
    <property type="project" value="UniProtKB-UniRule"/>
</dbReference>
<evidence type="ECO:0000256" key="4">
    <source>
        <dbReference type="ARBA" id="ARBA00022763"/>
    </source>
</evidence>
<dbReference type="RefSeq" id="WP_126413915.1">
    <property type="nucleotide sequence ID" value="NZ_JASPER010000026.1"/>
</dbReference>
<evidence type="ECO:0000256" key="6">
    <source>
        <dbReference type="ARBA" id="ARBA00022806"/>
    </source>
</evidence>
<keyword evidence="6 15" id="KW-0347">Helicase</keyword>
<evidence type="ECO:0000256" key="2">
    <source>
        <dbReference type="ARBA" id="ARBA00022722"/>
    </source>
</evidence>
<evidence type="ECO:0000256" key="10">
    <source>
        <dbReference type="ARBA" id="ARBA00023235"/>
    </source>
</evidence>
<dbReference type="Gene3D" id="1.10.10.160">
    <property type="match status" value="1"/>
</dbReference>
<evidence type="ECO:0000256" key="14">
    <source>
        <dbReference type="SAM" id="MobiDB-lite"/>
    </source>
</evidence>
<evidence type="ECO:0000313" key="15">
    <source>
        <dbReference type="EMBL" id="VEI15699.1"/>
    </source>
</evidence>
<name>A0A3S4X944_ACTVI</name>
<dbReference type="Gene3D" id="3.40.50.300">
    <property type="entry name" value="P-loop containing nucleotide triphosphate hydrolases"/>
    <property type="match status" value="3"/>
</dbReference>
<feature type="compositionally biased region" description="Low complexity" evidence="14">
    <location>
        <begin position="883"/>
        <end position="892"/>
    </location>
</feature>
<dbReference type="PANTHER" id="PTHR11070:SF55">
    <property type="entry name" value="DNA 3'-5' HELICASE"/>
    <property type="match status" value="1"/>
</dbReference>
<dbReference type="GO" id="GO:0043138">
    <property type="term" value="F:3'-5' DNA helicase activity"/>
    <property type="evidence" value="ECO:0007669"/>
    <property type="project" value="UniProtKB-EC"/>
</dbReference>
<sequence length="1161" mass="123572">MNPTGSGELTPQVLAAALGIHTPTEEQARVIAHRLGPLLVVAGAGSGKTATMAQRVVYLVATGQVRPDQVLGLTFTRKATAELDQRIASRLAGLGAAGLLPTTAPDGGGGAGDATDVGEPMIATYNSFASSLVRDHGLRIGVDPDSTLITQARSWQIVTSLLEARTLPLPSEGLTHNASAALVLNDALSQNLLTIEEAATDLADLTEQLTALAAIKGCKTLVGKAPAVMSEWEALLDVVAELHEHKRRHGLLDFGDQIALACTIAESVPEAAAQVRAQYPAVLLDEFQDTSVAQVRLLSALFADSGVTAVGDPHQAIYGWRGASAGALDTFHQRFNPTGTTLLASGASPSDAAPVLDLSTSWRNDSTILEVANTVSAPLRSGVVQDGDPVGEHIAVAPLQARPVAFGLEPGAVYGAFLQDPAEEARTVTAFLAERWSPSAEMAVLCRTRAQMEPIAVELEAAGLPYTIVGLGGMLYVPEVADVRALLTAASDPERGDRVVRLLTGFGIGASDLHALAALAREVVRPAPQESRHGADGNGDQVEADSPLLSEALETLLRWHEEGTGEAAPTVGVELTPAGLAVALRTARAIRRVREAMSLPLPDLVALAEQALDLDIEITARVGDPMGHRALDSFQETALAFATDTDAATLTGFLEWLDAAEQHEDAMSAPEVDPAPGAVQLLTVHAAKGLEWDVVAVPGMDEQVFPSYTSSVKEDLRVVETGWMGSTSTFPFPLRADADDLPPFTVGDLNPAATDKPLLAETMTVYKEALGRQSLREERRLAYVAFTRARHELLLTGSHLSKTASKPRQPSRFLTELRRRDLLVPYADGWVDFDESRPNPLTALTHVGTWPIDAEAPEVKAPDAGGEGERVSERATALRRARQATAAQVRAAMSELDPTEPEPSGTRAEPAGSGQGAEAVDETLRRWQLEAGLLLAERASASAAVPAVRLPEHLAATRLDDLRADRQRFALDLRRPLPPEPRAAGRLGTVFHDAVAQRLSARGTLFSLGEAGVPDNLDPQDRARVERWLDTAENLPLLEDYVLAATETDREITIGATTLRCRMDAVFRRLDGTGWLIVDWKTGRRRVPVDQLSVYVHAWAASQGVPTSSVRAAYVYVDYPAGRVDELTAEGLLSLEKIEAALTPDSSLNEMTALPASEQPG</sequence>
<dbReference type="GO" id="GO:0003677">
    <property type="term" value="F:DNA binding"/>
    <property type="evidence" value="ECO:0007669"/>
    <property type="project" value="InterPro"/>
</dbReference>
<dbReference type="InterPro" id="IPR013986">
    <property type="entry name" value="DExx_box_DNA_helicase_dom_sf"/>
</dbReference>
<dbReference type="GO" id="GO:0004527">
    <property type="term" value="F:exonuclease activity"/>
    <property type="evidence" value="ECO:0007669"/>
    <property type="project" value="UniProtKB-KW"/>
</dbReference>
<dbReference type="GO" id="GO:0000725">
    <property type="term" value="P:recombinational repair"/>
    <property type="evidence" value="ECO:0007669"/>
    <property type="project" value="TreeGrafter"/>
</dbReference>
<evidence type="ECO:0000256" key="9">
    <source>
        <dbReference type="ARBA" id="ARBA00023204"/>
    </source>
</evidence>
<dbReference type="PANTHER" id="PTHR11070">
    <property type="entry name" value="UVRD / RECB / PCRA DNA HELICASE FAMILY MEMBER"/>
    <property type="match status" value="1"/>
</dbReference>
<evidence type="ECO:0000256" key="7">
    <source>
        <dbReference type="ARBA" id="ARBA00022839"/>
    </source>
</evidence>
<evidence type="ECO:0000256" key="3">
    <source>
        <dbReference type="ARBA" id="ARBA00022741"/>
    </source>
</evidence>
<dbReference type="OrthoDB" id="4812256at2"/>
<evidence type="ECO:0000256" key="12">
    <source>
        <dbReference type="ARBA" id="ARBA00034808"/>
    </source>
</evidence>
<dbReference type="InterPro" id="IPR014016">
    <property type="entry name" value="UvrD-like_ATP-bd"/>
</dbReference>
<dbReference type="KEGG" id="avc:NCTC10951_01297"/>
<organism evidence="15 16">
    <name type="scientific">Actinomyces viscosus</name>
    <dbReference type="NCBI Taxonomy" id="1656"/>
    <lineage>
        <taxon>Bacteria</taxon>
        <taxon>Bacillati</taxon>
        <taxon>Actinomycetota</taxon>
        <taxon>Actinomycetes</taxon>
        <taxon>Actinomycetales</taxon>
        <taxon>Actinomycetaceae</taxon>
        <taxon>Actinomyces</taxon>
    </lineage>
</organism>
<keyword evidence="2" id="KW-0540">Nuclease</keyword>
<feature type="compositionally biased region" description="Basic and acidic residues" evidence="14">
    <location>
        <begin position="857"/>
        <end position="873"/>
    </location>
</feature>
<comment type="catalytic activity">
    <reaction evidence="13">
        <text>ATP + H2O = ADP + phosphate + H(+)</text>
        <dbReference type="Rhea" id="RHEA:13065"/>
        <dbReference type="ChEBI" id="CHEBI:15377"/>
        <dbReference type="ChEBI" id="CHEBI:15378"/>
        <dbReference type="ChEBI" id="CHEBI:30616"/>
        <dbReference type="ChEBI" id="CHEBI:43474"/>
        <dbReference type="ChEBI" id="CHEBI:456216"/>
        <dbReference type="EC" id="5.6.2.4"/>
    </reaction>
</comment>
<dbReference type="InterPro" id="IPR014017">
    <property type="entry name" value="DNA_helicase_UvrD-like_C"/>
</dbReference>
<keyword evidence="9" id="KW-0234">DNA repair</keyword>
<dbReference type="InterPro" id="IPR000212">
    <property type="entry name" value="DNA_helicase_UvrD/REP"/>
</dbReference>
<dbReference type="GO" id="GO:0033202">
    <property type="term" value="C:DNA helicase complex"/>
    <property type="evidence" value="ECO:0007669"/>
    <property type="project" value="TreeGrafter"/>
</dbReference>
<dbReference type="Pfam" id="PF12705">
    <property type="entry name" value="PDDEXK_1"/>
    <property type="match status" value="1"/>
</dbReference>
<proteinExistence type="inferred from homology"/>
<reference evidence="15 16" key="1">
    <citation type="submission" date="2018-12" db="EMBL/GenBank/DDBJ databases">
        <authorList>
            <consortium name="Pathogen Informatics"/>
        </authorList>
    </citation>
    <scope>NUCLEOTIDE SEQUENCE [LARGE SCALE GENOMIC DNA]</scope>
    <source>
        <strain evidence="15 16">NCTC10951</strain>
    </source>
</reference>
<evidence type="ECO:0000256" key="8">
    <source>
        <dbReference type="ARBA" id="ARBA00022840"/>
    </source>
</evidence>
<gene>
    <name evidence="15" type="primary">pcrA_1</name>
    <name evidence="15" type="ORF">NCTC10951_01297</name>
</gene>
<dbReference type="EMBL" id="LR134477">
    <property type="protein sequence ID" value="VEI15699.1"/>
    <property type="molecule type" value="Genomic_DNA"/>
</dbReference>
<dbReference type="EC" id="5.6.2.4" evidence="12"/>
<keyword evidence="3" id="KW-0547">Nucleotide-binding</keyword>
<dbReference type="PROSITE" id="PS51217">
    <property type="entry name" value="UVRD_HELICASE_CTER"/>
    <property type="match status" value="1"/>
</dbReference>
<accession>A0A3S4X944</accession>
<dbReference type="Pfam" id="PF00580">
    <property type="entry name" value="UvrD-helicase"/>
    <property type="match status" value="1"/>
</dbReference>
<keyword evidence="5 15" id="KW-0378">Hydrolase</keyword>
<keyword evidence="7" id="KW-0269">Exonuclease</keyword>
<comment type="similarity">
    <text evidence="1">Belongs to the helicase family. UvrD subfamily.</text>
</comment>
<keyword evidence="4" id="KW-0227">DNA damage</keyword>
<dbReference type="InterPro" id="IPR038726">
    <property type="entry name" value="PDDEXK_AddAB-type"/>
</dbReference>
<dbReference type="PROSITE" id="PS51198">
    <property type="entry name" value="UVRD_HELICASE_ATP_BIND"/>
    <property type="match status" value="1"/>
</dbReference>
<evidence type="ECO:0000256" key="13">
    <source>
        <dbReference type="ARBA" id="ARBA00048988"/>
    </source>
</evidence>
<keyword evidence="8" id="KW-0067">ATP-binding</keyword>
<dbReference type="CDD" id="cd17932">
    <property type="entry name" value="DEXQc_UvrD"/>
    <property type="match status" value="1"/>
</dbReference>
<comment type="catalytic activity">
    <reaction evidence="11">
        <text>Couples ATP hydrolysis with the unwinding of duplex DNA by translocating in the 3'-5' direction.</text>
        <dbReference type="EC" id="5.6.2.4"/>
    </reaction>
</comment>